<proteinExistence type="predicted"/>
<dbReference type="Proteomes" id="UP000000226">
    <property type="component" value="Chromosome 4"/>
</dbReference>
<dbReference type="Gramene" id="ESW24716">
    <property type="protein sequence ID" value="ESW24716"/>
    <property type="gene ID" value="PHAVU_004G153900g"/>
</dbReference>
<dbReference type="AlphaFoldDB" id="V7C742"/>
<accession>V7C742</accession>
<name>V7C742_PHAVU</name>
<keyword evidence="2" id="KW-1185">Reference proteome</keyword>
<evidence type="ECO:0000313" key="1">
    <source>
        <dbReference type="EMBL" id="ESW24716.1"/>
    </source>
</evidence>
<evidence type="ECO:0000313" key="2">
    <source>
        <dbReference type="Proteomes" id="UP000000226"/>
    </source>
</evidence>
<reference evidence="2" key="1">
    <citation type="journal article" date="2014" name="Nat. Genet.">
        <title>A reference genome for common bean and genome-wide analysis of dual domestications.</title>
        <authorList>
            <person name="Schmutz J."/>
            <person name="McClean P.E."/>
            <person name="Mamidi S."/>
            <person name="Wu G.A."/>
            <person name="Cannon S.B."/>
            <person name="Grimwood J."/>
            <person name="Jenkins J."/>
            <person name="Shu S."/>
            <person name="Song Q."/>
            <person name="Chavarro C."/>
            <person name="Torres-Torres M."/>
            <person name="Geffroy V."/>
            <person name="Moghaddam S.M."/>
            <person name="Gao D."/>
            <person name="Abernathy B."/>
            <person name="Barry K."/>
            <person name="Blair M."/>
            <person name="Brick M.A."/>
            <person name="Chovatia M."/>
            <person name="Gepts P."/>
            <person name="Goodstein D.M."/>
            <person name="Gonzales M."/>
            <person name="Hellsten U."/>
            <person name="Hyten D.L."/>
            <person name="Jia G."/>
            <person name="Kelly J.D."/>
            <person name="Kudrna D."/>
            <person name="Lee R."/>
            <person name="Richard M.M."/>
            <person name="Miklas P.N."/>
            <person name="Osorno J.M."/>
            <person name="Rodrigues J."/>
            <person name="Thareau V."/>
            <person name="Urrea C.A."/>
            <person name="Wang M."/>
            <person name="Yu Y."/>
            <person name="Zhang M."/>
            <person name="Wing R.A."/>
            <person name="Cregan P.B."/>
            <person name="Rokhsar D.S."/>
            <person name="Jackson S.A."/>
        </authorList>
    </citation>
    <scope>NUCLEOTIDE SEQUENCE [LARGE SCALE GENOMIC DNA]</scope>
    <source>
        <strain evidence="2">cv. G19833</strain>
    </source>
</reference>
<dbReference type="EMBL" id="CM002291">
    <property type="protein sequence ID" value="ESW24716.1"/>
    <property type="molecule type" value="Genomic_DNA"/>
</dbReference>
<gene>
    <name evidence="1" type="ORF">PHAVU_004G153900g</name>
</gene>
<organism evidence="1 2">
    <name type="scientific">Phaseolus vulgaris</name>
    <name type="common">Kidney bean</name>
    <name type="synonym">French bean</name>
    <dbReference type="NCBI Taxonomy" id="3885"/>
    <lineage>
        <taxon>Eukaryota</taxon>
        <taxon>Viridiplantae</taxon>
        <taxon>Streptophyta</taxon>
        <taxon>Embryophyta</taxon>
        <taxon>Tracheophyta</taxon>
        <taxon>Spermatophyta</taxon>
        <taxon>Magnoliopsida</taxon>
        <taxon>eudicotyledons</taxon>
        <taxon>Gunneridae</taxon>
        <taxon>Pentapetalae</taxon>
        <taxon>rosids</taxon>
        <taxon>fabids</taxon>
        <taxon>Fabales</taxon>
        <taxon>Fabaceae</taxon>
        <taxon>Papilionoideae</taxon>
        <taxon>50 kb inversion clade</taxon>
        <taxon>NPAAA clade</taxon>
        <taxon>indigoferoid/millettioid clade</taxon>
        <taxon>Phaseoleae</taxon>
        <taxon>Phaseolus</taxon>
    </lineage>
</organism>
<protein>
    <submittedName>
        <fullName evidence="1">Uncharacterized protein</fullName>
    </submittedName>
</protein>
<sequence length="110" mass="12250">QARSLGTTSSTTCCTTCSSIRLLICCRTFLLGYTICTRKHDGWNNAKGNQNHQQDCIDITIETNICIHNFHLSQFSHHLSSPTLLSVHLRTGLAVSEVNIHSTCICLLYI</sequence>
<feature type="non-terminal residue" evidence="1">
    <location>
        <position position="1"/>
    </location>
</feature>